<evidence type="ECO:0008006" key="4">
    <source>
        <dbReference type="Google" id="ProtNLM"/>
    </source>
</evidence>
<dbReference type="OrthoDB" id="4158087at2759"/>
<feature type="region of interest" description="Disordered" evidence="1">
    <location>
        <begin position="79"/>
        <end position="115"/>
    </location>
</feature>
<reference evidence="2" key="1">
    <citation type="journal article" date="2020" name="Stud. Mycol.">
        <title>101 Dothideomycetes genomes: a test case for predicting lifestyles and emergence of pathogens.</title>
        <authorList>
            <person name="Haridas S."/>
            <person name="Albert R."/>
            <person name="Binder M."/>
            <person name="Bloem J."/>
            <person name="Labutti K."/>
            <person name="Salamov A."/>
            <person name="Andreopoulos B."/>
            <person name="Baker S."/>
            <person name="Barry K."/>
            <person name="Bills G."/>
            <person name="Bluhm B."/>
            <person name="Cannon C."/>
            <person name="Castanera R."/>
            <person name="Culley D."/>
            <person name="Daum C."/>
            <person name="Ezra D."/>
            <person name="Gonzalez J."/>
            <person name="Henrissat B."/>
            <person name="Kuo A."/>
            <person name="Liang C."/>
            <person name="Lipzen A."/>
            <person name="Lutzoni F."/>
            <person name="Magnuson J."/>
            <person name="Mondo S."/>
            <person name="Nolan M."/>
            <person name="Ohm R."/>
            <person name="Pangilinan J."/>
            <person name="Park H.-J."/>
            <person name="Ramirez L."/>
            <person name="Alfaro M."/>
            <person name="Sun H."/>
            <person name="Tritt A."/>
            <person name="Yoshinaga Y."/>
            <person name="Zwiers L.-H."/>
            <person name="Turgeon B."/>
            <person name="Goodwin S."/>
            <person name="Spatafora J."/>
            <person name="Crous P."/>
            <person name="Grigoriev I."/>
        </authorList>
    </citation>
    <scope>NUCLEOTIDE SEQUENCE</scope>
    <source>
        <strain evidence="2">CBS 123094</strain>
    </source>
</reference>
<accession>A0A6A5WKY3</accession>
<proteinExistence type="predicted"/>
<dbReference type="PANTHER" id="PTHR37540">
    <property type="entry name" value="TRANSCRIPTION FACTOR (ACR-2), PUTATIVE-RELATED-RELATED"/>
    <property type="match status" value="1"/>
</dbReference>
<evidence type="ECO:0000313" key="3">
    <source>
        <dbReference type="Proteomes" id="UP000799779"/>
    </source>
</evidence>
<feature type="compositionally biased region" description="Polar residues" evidence="1">
    <location>
        <begin position="1"/>
        <end position="13"/>
    </location>
</feature>
<protein>
    <recommendedName>
        <fullName evidence="4">Transcription factor domain-containing protein</fullName>
    </recommendedName>
</protein>
<organism evidence="2 3">
    <name type="scientific">Amniculicola lignicola CBS 123094</name>
    <dbReference type="NCBI Taxonomy" id="1392246"/>
    <lineage>
        <taxon>Eukaryota</taxon>
        <taxon>Fungi</taxon>
        <taxon>Dikarya</taxon>
        <taxon>Ascomycota</taxon>
        <taxon>Pezizomycotina</taxon>
        <taxon>Dothideomycetes</taxon>
        <taxon>Pleosporomycetidae</taxon>
        <taxon>Pleosporales</taxon>
        <taxon>Amniculicolaceae</taxon>
        <taxon>Amniculicola</taxon>
    </lineage>
</organism>
<name>A0A6A5WKY3_9PLEO</name>
<dbReference type="Proteomes" id="UP000799779">
    <property type="component" value="Unassembled WGS sequence"/>
</dbReference>
<dbReference type="AlphaFoldDB" id="A0A6A5WKY3"/>
<evidence type="ECO:0000313" key="2">
    <source>
        <dbReference type="EMBL" id="KAF1998326.1"/>
    </source>
</evidence>
<feature type="region of interest" description="Disordered" evidence="1">
    <location>
        <begin position="1"/>
        <end position="45"/>
    </location>
</feature>
<sequence>MSNSPYQDTFSALSTSSPEERTSPPSQHAGPNVSNFISPPTASSPRFEFIVNTGEESDTAAKQKLKTVRSHVMKNYLAKQERLMTGGVGDSPKGDGRKGKRRTRPSRSTSQEADGLMDLAEEEGLFVTAEMGYLFSGFSLAVPLPGGQVKDSISSNRKQPFALDFGYHTSQDETSICAQNYVISLIQDKKVGLLQSGWDTLNSKGETVRMVKETLGTCRDKVPQSTVFAVSMLAFGCAVDSEWEEARSHLEALERLIDASGGLDAINFELRRAFTWTAYCLSSALHFTPPFPPPRFQTPTPFTLPFLDDAQLRAWRTVKRFPKNSACVFDTVAQLHEIALATSPEWCERVDQRTVSNLYFEALENVLTFPLEEPWKATLPIGNAGQEATTMFKVWAIGLPLFIWTTVRHVRMRLGLMVTRWNYEPLYTRVRECLEDTGGYHAWPRGRSLEPVLATLFYCVEASGMGSSWRSWLVRTIRKVVEMLKLKSVDEFKKALDFFPST</sequence>
<gene>
    <name evidence="2" type="ORF">P154DRAFT_578145</name>
</gene>
<feature type="compositionally biased region" description="Polar residues" evidence="1">
    <location>
        <begin position="32"/>
        <end position="44"/>
    </location>
</feature>
<evidence type="ECO:0000256" key="1">
    <source>
        <dbReference type="SAM" id="MobiDB-lite"/>
    </source>
</evidence>
<dbReference type="EMBL" id="ML977605">
    <property type="protein sequence ID" value="KAF1998326.1"/>
    <property type="molecule type" value="Genomic_DNA"/>
</dbReference>
<keyword evidence="3" id="KW-1185">Reference proteome</keyword>
<dbReference type="PANTHER" id="PTHR37540:SF5">
    <property type="entry name" value="TRANSCRIPTION FACTOR DOMAIN-CONTAINING PROTEIN"/>
    <property type="match status" value="1"/>
</dbReference>